<comment type="caution">
    <text evidence="1">The sequence shown here is derived from an EMBL/GenBank/DDBJ whole genome shotgun (WGS) entry which is preliminary data.</text>
</comment>
<evidence type="ECO:0000313" key="2">
    <source>
        <dbReference type="Proteomes" id="UP001153331"/>
    </source>
</evidence>
<organism evidence="1 2">
    <name type="scientific">Boeremia exigua</name>
    <dbReference type="NCBI Taxonomy" id="749465"/>
    <lineage>
        <taxon>Eukaryota</taxon>
        <taxon>Fungi</taxon>
        <taxon>Dikarya</taxon>
        <taxon>Ascomycota</taxon>
        <taxon>Pezizomycotina</taxon>
        <taxon>Dothideomycetes</taxon>
        <taxon>Pleosporomycetidae</taxon>
        <taxon>Pleosporales</taxon>
        <taxon>Pleosporineae</taxon>
        <taxon>Didymellaceae</taxon>
        <taxon>Boeremia</taxon>
    </lineage>
</organism>
<accession>A0ACC2ISW6</accession>
<proteinExistence type="predicted"/>
<gene>
    <name evidence="1" type="ORF">OPT61_g663</name>
</gene>
<sequence>MAGMENIEVHSKSYLVRWVNVSAGHTISWSIQPHKKSLNFGIFKHPGNATGAAPNLPSDTTLDNGPSTPALEVPTGHTRARGASTSTSRNERTFVLEKLAAIGLKQVHWQGKCEADLVSMGTYDVPQGEGGMYGLVFDNTFSKTVSKTATFVLMTYPTNAPPKSGHHMHYAQAMAGASSTSLNKPSPSMGPVESSESLPQQLAERPRSMQEKPKQASISSSSFMTGVLLKKRRKKNQGHARRFFSLDFTTSTLSYYRNNHSSALRGAIPLSLAAIGANEETREISVDSGAEIWHLKANNAADFTKWRDALDKASRSAVATASPTLQIKDGPFQASAYSHNPVDDNEWARVEALVGRVAGSRDAVRRLAQDTDPKYGTSSGISSGASTSKLNESLSPAPSEESNDYFPDTSAPERKAFWKRKPSSSVQSPSAGMFKRTASAQVGVASPGAVPPVPALPANINGALAVPKRDSRLNNGSASREENIHDHCMALLQDLDSVVREFSILINQSKERRRPAPLSAAPSRHSIDSQESADEFFDAEGGDGSKSNLLAIRRDSEEFEERRDDECSDDGSESSSEHEAAGVIDRARFSLDQAPTLFPTKPTSLTPLPLQPVKRRNIVQAPKVQPPSLIAFLRKNVGKDLSTIAMPVSSNEPTSALQRLAEQLEYSELLDAAAAAPSETGERLVYMAAFAISAFSNSRVKERAIRKPFNPMLGETYELVREDKGFRFIAEKVVHRPVRMACQAEAKDWTFIQSPTPVQKFWGKSAELNTDGRVRIFLHNSNEHYSWSIATSYLRNVIAGEKYLEPTGTMTIVSETTGAKAVCTFKAGGMFAGRSEDVSVQVFDNTGSVLPIGAVGKWTTELQFTSNGQPNGKTIWKVGSLVEKPEKHYGYTSFAAALNEITPIEDKHIPITDSRLRPDQKAWEDGDLDKAEGLKARLEERQRARRRVMEEHNEEWKPKWFTKAQADEAAALGEEEVWRLKSGKDGYWESREAGRQSNKVEQYFLRAGVSGAFYLRGMVLPAICIFSPSPSSTTQSAMMNAIAQHPNVSPTMHDERSVLLDTHAIQPAMRHFPAAKILKVHLDLASIMQEQTPRDTPPRNSPRKHTFSRPASHHTAPTQPLPPNSHPAAPHLRRARYALLHRHADASAAQMSEVWGRLDGVSLVEGVDASVRGRCVRCAGAAGARSFHMLFWFCGCVVLGFEGLVVCGMGWGPGLRVAGHLGMTAMADGMNALVRCWNTIRSCRRALDAAHLAGRVGSSDGCTWRHVPLLCPAFEVLAITYAGDVKPKLQPRSASSSRILHEETVFSGSVTLVPSRLRDCSCDQHQVPDWYCSSEELETLEFGRAFVLESGTRVVVLVWLHHAMLSPTLVRNWSTELTTAAAGQLSDRVL</sequence>
<reference evidence="1" key="1">
    <citation type="submission" date="2022-11" db="EMBL/GenBank/DDBJ databases">
        <title>Genome Sequence of Boeremia exigua.</title>
        <authorList>
            <person name="Buettner E."/>
        </authorList>
    </citation>
    <scope>NUCLEOTIDE SEQUENCE</scope>
    <source>
        <strain evidence="1">CU02</strain>
    </source>
</reference>
<evidence type="ECO:0000313" key="1">
    <source>
        <dbReference type="EMBL" id="KAJ8118325.1"/>
    </source>
</evidence>
<dbReference type="EMBL" id="JAPHNI010000022">
    <property type="protein sequence ID" value="KAJ8118325.1"/>
    <property type="molecule type" value="Genomic_DNA"/>
</dbReference>
<name>A0ACC2ISW6_9PLEO</name>
<keyword evidence="2" id="KW-1185">Reference proteome</keyword>
<protein>
    <submittedName>
        <fullName evidence="1">Uncharacterized protein</fullName>
    </submittedName>
</protein>
<dbReference type="Proteomes" id="UP001153331">
    <property type="component" value="Unassembled WGS sequence"/>
</dbReference>